<reference evidence="3 4" key="1">
    <citation type="submission" date="2014-08" db="EMBL/GenBank/DDBJ databases">
        <title>Genome sequences of NCPPB Pectobacterium isolates.</title>
        <authorList>
            <person name="Glover R.H."/>
            <person name="Sapp M."/>
            <person name="Elphinstone J."/>
        </authorList>
    </citation>
    <scope>NUCLEOTIDE SEQUENCE [LARGE SCALE GENOMIC DNA]</scope>
    <source>
        <strain evidence="1 3">NCPPB 3701</strain>
        <strain evidence="2 4">NCPPB3702</strain>
    </source>
</reference>
<gene>
    <name evidence="1" type="ORF">JV38_19035</name>
    <name evidence="2" type="ORF">KU73_19030</name>
</gene>
<proteinExistence type="predicted"/>
<evidence type="ECO:0000313" key="4">
    <source>
        <dbReference type="Proteomes" id="UP000029436"/>
    </source>
</evidence>
<dbReference type="Proteomes" id="UP000029436">
    <property type="component" value="Unassembled WGS sequence"/>
</dbReference>
<evidence type="ECO:0000313" key="3">
    <source>
        <dbReference type="Proteomes" id="UP000029257"/>
    </source>
</evidence>
<evidence type="ECO:0000313" key="1">
    <source>
        <dbReference type="EMBL" id="KFX03716.1"/>
    </source>
</evidence>
<protein>
    <submittedName>
        <fullName evidence="1">Uncharacterized protein</fullName>
    </submittedName>
</protein>
<dbReference type="Proteomes" id="UP000029257">
    <property type="component" value="Unassembled WGS sequence"/>
</dbReference>
<name>A0AAW3EDB9_9GAMM</name>
<evidence type="ECO:0000313" key="2">
    <source>
        <dbReference type="EMBL" id="KGA27067.1"/>
    </source>
</evidence>
<dbReference type="EMBL" id="JQOH01000010">
    <property type="protein sequence ID" value="KGA27067.1"/>
    <property type="molecule type" value="Genomic_DNA"/>
</dbReference>
<dbReference type="AlphaFoldDB" id="A0AAW3EDB9"/>
<organism evidence="1 3">
    <name type="scientific">Pectobacterium wasabiae</name>
    <dbReference type="NCBI Taxonomy" id="55208"/>
    <lineage>
        <taxon>Bacteria</taxon>
        <taxon>Pseudomonadati</taxon>
        <taxon>Pseudomonadota</taxon>
        <taxon>Gammaproteobacteria</taxon>
        <taxon>Enterobacterales</taxon>
        <taxon>Pectobacteriaceae</taxon>
        <taxon>Pectobacterium</taxon>
    </lineage>
</organism>
<keyword evidence="4" id="KW-1185">Reference proteome</keyword>
<accession>A0AAW3EDB9</accession>
<sequence length="235" mass="27570">MKSILWDLSGFNISMKSQYADIYALERDIRKNFGSSNFSEMDSLDWFLSDKITGQTSFLLLTIPSVLKESFDNPSIDINSLSSINLSDCVHDFSSNVSIQNEATYFIKNDELLVTSTTSLIFYKVLISDELYFFLDEDLTYQGFLLTNATSHIDGYEKSFDDEKFKHLLLKMFYFCNQEAYDAMDHMDNHYLSMMNQLEKDCYDHQYDDVRVLQILDFIKNIKDIFYDIETDTTW</sequence>
<dbReference type="RefSeq" id="WP_005976786.1">
    <property type="nucleotide sequence ID" value="NZ_JQHP01000011.1"/>
</dbReference>
<dbReference type="EMBL" id="JQHP01000011">
    <property type="protein sequence ID" value="KFX03716.1"/>
    <property type="molecule type" value="Genomic_DNA"/>
</dbReference>
<comment type="caution">
    <text evidence="1">The sequence shown here is derived from an EMBL/GenBank/DDBJ whole genome shotgun (WGS) entry which is preliminary data.</text>
</comment>